<dbReference type="GO" id="GO:0017183">
    <property type="term" value="P:protein histidyl modification to diphthamide"/>
    <property type="evidence" value="ECO:0007669"/>
    <property type="project" value="UniProtKB-UniPathway"/>
</dbReference>
<sequence>MALLYSDEKSVIDREIKVENLQNLSKNDLVDIFELDKCVSWISEHQLSRICLQFPDNLLQYSVDIAQHLEKKTYKQIYILGDTSYGSCCVDEVAASHVNADGIIHFGHSCLSTLSKLPVLYIFSKQHMNTEKFLNAISHLDRQSQVIVLYDTCYANYFDDTMFLNLQQLSTTMSHLIANSSPSSVDTEDPNVTKLGRQYYVDKDNLPVIYVYVCDSKQCRNLDNFVMSVSDATFYQFNPDTDTLSPVPPSSIIKKHLFLIEKVRDAQTVGILIGTLAAGQYLTAVNHVKSLCKKHAKKSYIISVGKPNVPKLANFPEIDVYVLISCPEMSLPNAKEFLQPIVHLIDVELALNPDRQWDNRINLEFSQLLLGGSEHIPCPDTVSSSMDISLLSNNVRVNGINPDSPEVEDCTSLAVRGKTTMAVITGREGLTGRSWQGLEPNLGLTPVSSVTEGRTGTPSSGYTSVESNERS</sequence>
<dbReference type="EMBL" id="HBUF01376631">
    <property type="protein sequence ID" value="CAG6728597.1"/>
    <property type="molecule type" value="Transcribed_RNA"/>
</dbReference>
<dbReference type="UniPathway" id="UPA00559"/>
<dbReference type="GO" id="GO:0090560">
    <property type="term" value="F:2-(3-amino-3-carboxypropyl)histidine synthase activity"/>
    <property type="evidence" value="ECO:0007669"/>
    <property type="project" value="InterPro"/>
</dbReference>
<comment type="cofactor">
    <cofactor evidence="1">
        <name>[4Fe-4S] cluster</name>
        <dbReference type="ChEBI" id="CHEBI:49883"/>
    </cofactor>
</comment>
<dbReference type="Gene3D" id="3.40.50.11860">
    <property type="entry name" value="Diphthamide synthesis DPH1/DPH2 domain 3"/>
    <property type="match status" value="1"/>
</dbReference>
<protein>
    <recommendedName>
        <fullName evidence="4 9">2-(3-amino-3-carboxypropyl)histidine synthase subunit 2</fullName>
    </recommendedName>
</protein>
<comment type="function">
    <text evidence="8 9">Required for the first step of diphthamide biosynthesis, a post-translational modification of histidine which occurs in elongation factor 2. DPH1 and DPH2 transfer a 3-amino-3-carboxypropyl (ACP) group from S-adenosyl-L-methionine (SAM) to a histidine residue, the reaction is assisted by a reduction system comprising DPH3 and a NADH-dependent reductase. Facilitates the reduction of the catalytic iron-sulfur cluster found in the DPH1 subunit.</text>
</comment>
<dbReference type="FunFam" id="3.40.50.11860:FF:000001">
    <property type="entry name" value="2-(3-amino-3-carboxypropyl)histidine synthase subunit 2"/>
    <property type="match status" value="1"/>
</dbReference>
<dbReference type="Pfam" id="PF01866">
    <property type="entry name" value="Diphthamide_syn"/>
    <property type="match status" value="1"/>
</dbReference>
<keyword evidence="7 9" id="KW-0411">Iron-sulfur</keyword>
<dbReference type="SFLD" id="SFLDG01121">
    <property type="entry name" value="Diphthamide_biosynthesis"/>
    <property type="match status" value="1"/>
</dbReference>
<keyword evidence="5 9" id="KW-0479">Metal-binding</keyword>
<feature type="compositionally biased region" description="Polar residues" evidence="10">
    <location>
        <begin position="446"/>
        <end position="471"/>
    </location>
</feature>
<reference evidence="11" key="1">
    <citation type="submission" date="2021-05" db="EMBL/GenBank/DDBJ databases">
        <authorList>
            <person name="Alioto T."/>
            <person name="Alioto T."/>
            <person name="Gomez Garrido J."/>
        </authorList>
    </citation>
    <scope>NUCLEOTIDE SEQUENCE</scope>
</reference>
<dbReference type="EMBL" id="HBUF01624541">
    <property type="protein sequence ID" value="CAG6781790.1"/>
    <property type="molecule type" value="Transcribed_RNA"/>
</dbReference>
<proteinExistence type="inferred from homology"/>
<dbReference type="Gene3D" id="3.40.50.11840">
    <property type="entry name" value="Diphthamide synthesis DPH1/DPH2 domain 1"/>
    <property type="match status" value="1"/>
</dbReference>
<comment type="pathway">
    <text evidence="2 9">Protein modification; peptidyl-diphthamide biosynthesis.</text>
</comment>
<dbReference type="EMBL" id="HBUF01624540">
    <property type="protein sequence ID" value="CAG6781788.1"/>
    <property type="molecule type" value="Transcribed_RNA"/>
</dbReference>
<evidence type="ECO:0000256" key="4">
    <source>
        <dbReference type="ARBA" id="ARBA00021914"/>
    </source>
</evidence>
<evidence type="ECO:0000313" key="11">
    <source>
        <dbReference type="EMBL" id="CAG6728597.1"/>
    </source>
</evidence>
<dbReference type="FunFam" id="3.40.50.11840:FF:000002">
    <property type="entry name" value="2-(3-amino-3-carboxypropyl)histidine synthase subunit 2"/>
    <property type="match status" value="1"/>
</dbReference>
<evidence type="ECO:0000256" key="8">
    <source>
        <dbReference type="ARBA" id="ARBA00045159"/>
    </source>
</evidence>
<evidence type="ECO:0000256" key="7">
    <source>
        <dbReference type="ARBA" id="ARBA00023014"/>
    </source>
</evidence>
<organism evidence="11">
    <name type="scientific">Cacopsylla melanoneura</name>
    <dbReference type="NCBI Taxonomy" id="428564"/>
    <lineage>
        <taxon>Eukaryota</taxon>
        <taxon>Metazoa</taxon>
        <taxon>Ecdysozoa</taxon>
        <taxon>Arthropoda</taxon>
        <taxon>Hexapoda</taxon>
        <taxon>Insecta</taxon>
        <taxon>Pterygota</taxon>
        <taxon>Neoptera</taxon>
        <taxon>Paraneoptera</taxon>
        <taxon>Hemiptera</taxon>
        <taxon>Sternorrhyncha</taxon>
        <taxon>Psylloidea</taxon>
        <taxon>Psyllidae</taxon>
        <taxon>Psyllinae</taxon>
        <taxon>Cacopsylla</taxon>
    </lineage>
</organism>
<evidence type="ECO:0000256" key="2">
    <source>
        <dbReference type="ARBA" id="ARBA00005156"/>
    </source>
</evidence>
<dbReference type="InterPro" id="IPR010014">
    <property type="entry name" value="DHP2"/>
</dbReference>
<keyword evidence="6 9" id="KW-0408">Iron</keyword>
<dbReference type="AlphaFoldDB" id="A0A8D8YGX0"/>
<dbReference type="SFLD" id="SFLDS00032">
    <property type="entry name" value="Radical_SAM_3-amino-3-carboxyp"/>
    <property type="match status" value="1"/>
</dbReference>
<dbReference type="EMBL" id="HBUF01376633">
    <property type="protein sequence ID" value="CAG6728599.1"/>
    <property type="molecule type" value="Transcribed_RNA"/>
</dbReference>
<dbReference type="NCBIfam" id="TIGR00272">
    <property type="entry name" value="DPH2"/>
    <property type="match status" value="1"/>
</dbReference>
<dbReference type="InterPro" id="IPR042263">
    <property type="entry name" value="DPH1/DPH2_1"/>
</dbReference>
<evidence type="ECO:0000256" key="9">
    <source>
        <dbReference type="RuleBase" id="RU364133"/>
    </source>
</evidence>
<evidence type="ECO:0000256" key="5">
    <source>
        <dbReference type="ARBA" id="ARBA00022723"/>
    </source>
</evidence>
<feature type="region of interest" description="Disordered" evidence="10">
    <location>
        <begin position="434"/>
        <end position="471"/>
    </location>
</feature>
<dbReference type="GO" id="GO:0051536">
    <property type="term" value="F:iron-sulfur cluster binding"/>
    <property type="evidence" value="ECO:0007669"/>
    <property type="project" value="UniProtKB-KW"/>
</dbReference>
<dbReference type="PANTHER" id="PTHR10762:SF2">
    <property type="entry name" value="2-(3-AMINO-3-CARBOXYPROPYL)HISTIDINE SYNTHASE SUBUNIT 2"/>
    <property type="match status" value="1"/>
</dbReference>
<evidence type="ECO:0000256" key="1">
    <source>
        <dbReference type="ARBA" id="ARBA00001966"/>
    </source>
</evidence>
<name>A0A8D8YGX0_9HEMI</name>
<evidence type="ECO:0000256" key="10">
    <source>
        <dbReference type="SAM" id="MobiDB-lite"/>
    </source>
</evidence>
<evidence type="ECO:0000256" key="6">
    <source>
        <dbReference type="ARBA" id="ARBA00023004"/>
    </source>
</evidence>
<dbReference type="InterPro" id="IPR016435">
    <property type="entry name" value="DPH1/DPH2"/>
</dbReference>
<dbReference type="GO" id="GO:0046872">
    <property type="term" value="F:metal ion binding"/>
    <property type="evidence" value="ECO:0007669"/>
    <property type="project" value="UniProtKB-KW"/>
</dbReference>
<dbReference type="PANTHER" id="PTHR10762">
    <property type="entry name" value="DIPHTHAMIDE BIOSYNTHESIS PROTEIN"/>
    <property type="match status" value="1"/>
</dbReference>
<dbReference type="NCBIfam" id="TIGR00322">
    <property type="entry name" value="diphth2_R"/>
    <property type="match status" value="1"/>
</dbReference>
<evidence type="ECO:0000256" key="3">
    <source>
        <dbReference type="ARBA" id="ARBA00006179"/>
    </source>
</evidence>
<comment type="similarity">
    <text evidence="3 9">Belongs to the DPH1/DPH2 family. DPH2 subfamily.</text>
</comment>
<dbReference type="InterPro" id="IPR042265">
    <property type="entry name" value="DPH1/DPH2_3"/>
</dbReference>
<accession>A0A8D8YGX0</accession>